<dbReference type="Proteomes" id="UP000001798">
    <property type="component" value="Chromosome 11"/>
</dbReference>
<feature type="transmembrane region" description="Helical" evidence="2">
    <location>
        <begin position="21"/>
        <end position="43"/>
    </location>
</feature>
<proteinExistence type="predicted"/>
<evidence type="ECO:0000313" key="4">
    <source>
        <dbReference type="Proteomes" id="UP000001798"/>
    </source>
</evidence>
<dbReference type="VEuPathDB" id="FungiDB:Bcin11g02780"/>
<dbReference type="EMBL" id="CP009815">
    <property type="protein sequence ID" value="ATZ54966.1"/>
    <property type="molecule type" value="Genomic_DNA"/>
</dbReference>
<protein>
    <submittedName>
        <fullName evidence="3">Uncharacterized protein</fullName>
    </submittedName>
</protein>
<dbReference type="KEGG" id="bfu:BCIN_11g02780"/>
<reference evidence="3 4" key="3">
    <citation type="journal article" date="2017" name="Mol. Plant Pathol.">
        <title>A gapless genome sequence of the fungus Botrytis cinerea.</title>
        <authorList>
            <person name="Van Kan J.A."/>
            <person name="Stassen J.H."/>
            <person name="Mosbach A."/>
            <person name="Van Der Lee T.A."/>
            <person name="Faino L."/>
            <person name="Farmer A.D."/>
            <person name="Papasotiriou D.G."/>
            <person name="Zhou S."/>
            <person name="Seidl M.F."/>
            <person name="Cottam E."/>
            <person name="Edel D."/>
            <person name="Hahn M."/>
            <person name="Schwartz D.C."/>
            <person name="Dietrich R.A."/>
            <person name="Widdison S."/>
            <person name="Scalliet G."/>
        </authorList>
    </citation>
    <scope>NUCLEOTIDE SEQUENCE [LARGE SCALE GENOMIC DNA]</scope>
    <source>
        <strain evidence="3 4">B05.10</strain>
    </source>
</reference>
<dbReference type="RefSeq" id="XP_001556777.2">
    <property type="nucleotide sequence ID" value="XM_001556727.2"/>
</dbReference>
<keyword evidence="2" id="KW-0472">Membrane</keyword>
<reference evidence="3 4" key="2">
    <citation type="journal article" date="2012" name="Eukaryot. Cell">
        <title>Genome update of Botrytis cinerea strains B05.10 and T4.</title>
        <authorList>
            <person name="Staats M."/>
            <person name="van Kan J.A."/>
        </authorList>
    </citation>
    <scope>NUCLEOTIDE SEQUENCE [LARGE SCALE GENOMIC DNA]</scope>
    <source>
        <strain evidence="3 4">B05.10</strain>
    </source>
</reference>
<feature type="region of interest" description="Disordered" evidence="1">
    <location>
        <begin position="253"/>
        <end position="283"/>
    </location>
</feature>
<dbReference type="GeneID" id="5437348"/>
<evidence type="ECO:0000256" key="2">
    <source>
        <dbReference type="SAM" id="Phobius"/>
    </source>
</evidence>
<evidence type="ECO:0000313" key="3">
    <source>
        <dbReference type="EMBL" id="ATZ54966.1"/>
    </source>
</evidence>
<feature type="compositionally biased region" description="Basic and acidic residues" evidence="1">
    <location>
        <begin position="264"/>
        <end position="283"/>
    </location>
</feature>
<sequence length="333" mass="37029">MTKAKMPLQFIPKRGLNRREVIALLVMVGSQLIIGVMMLRIMVINQGVTSVGIADVLPTMQAPFEDAHRETQMKKMNGGESDGENGKLSGTNIDCGIFGKDAKMLDFKMGLGVDVSEYLLRTRFVIGNRITCHRSFMAEKKTCLVKGLWEVIEGISELEEMTSDSKAESGSADPANTSDSSAQQLLRDGATDAGKTDWEVIKFSQNPAENNQFRAEVSYMQDRVSGFRKEVEEKMERNDVEGVLNMVKQSLKGLGPNAQFTPGEKSDGESDAQSAEKMKSAQKSKDKVDRALAVLQEIFQEINEEIKDTERWLKDTEAVLEGAVNEFKMVWKL</sequence>
<evidence type="ECO:0000256" key="1">
    <source>
        <dbReference type="SAM" id="MobiDB-lite"/>
    </source>
</evidence>
<keyword evidence="2" id="KW-0812">Transmembrane</keyword>
<gene>
    <name evidence="3" type="ORF">BCIN_11g02780</name>
</gene>
<organism evidence="3 4">
    <name type="scientific">Botryotinia fuckeliana (strain B05.10)</name>
    <name type="common">Noble rot fungus</name>
    <name type="synonym">Botrytis cinerea</name>
    <dbReference type="NCBI Taxonomy" id="332648"/>
    <lineage>
        <taxon>Eukaryota</taxon>
        <taxon>Fungi</taxon>
        <taxon>Dikarya</taxon>
        <taxon>Ascomycota</taxon>
        <taxon>Pezizomycotina</taxon>
        <taxon>Leotiomycetes</taxon>
        <taxon>Helotiales</taxon>
        <taxon>Sclerotiniaceae</taxon>
        <taxon>Botrytis</taxon>
    </lineage>
</organism>
<keyword evidence="4" id="KW-1185">Reference proteome</keyword>
<feature type="region of interest" description="Disordered" evidence="1">
    <location>
        <begin position="160"/>
        <end position="182"/>
    </location>
</feature>
<accession>A0A384JWI6</accession>
<name>A0A384JWI6_BOTFB</name>
<dbReference type="AlphaFoldDB" id="A0A384JWI6"/>
<keyword evidence="2" id="KW-1133">Transmembrane helix</keyword>
<reference evidence="3 4" key="1">
    <citation type="journal article" date="2011" name="PLoS Genet.">
        <title>Genomic analysis of the necrotrophic fungal pathogens Sclerotinia sclerotiorum and Botrytis cinerea.</title>
        <authorList>
            <person name="Amselem J."/>
            <person name="Cuomo C.A."/>
            <person name="van Kan J.A."/>
            <person name="Viaud M."/>
            <person name="Benito E.P."/>
            <person name="Couloux A."/>
            <person name="Coutinho P.M."/>
            <person name="de Vries R.P."/>
            <person name="Dyer P.S."/>
            <person name="Fillinger S."/>
            <person name="Fournier E."/>
            <person name="Gout L."/>
            <person name="Hahn M."/>
            <person name="Kohn L."/>
            <person name="Lapalu N."/>
            <person name="Plummer K.M."/>
            <person name="Pradier J.M."/>
            <person name="Quevillon E."/>
            <person name="Sharon A."/>
            <person name="Simon A."/>
            <person name="ten Have A."/>
            <person name="Tudzynski B."/>
            <person name="Tudzynski P."/>
            <person name="Wincker P."/>
            <person name="Andrew M."/>
            <person name="Anthouard V."/>
            <person name="Beever R.E."/>
            <person name="Beffa R."/>
            <person name="Benoit I."/>
            <person name="Bouzid O."/>
            <person name="Brault B."/>
            <person name="Chen Z."/>
            <person name="Choquer M."/>
            <person name="Collemare J."/>
            <person name="Cotton P."/>
            <person name="Danchin E.G."/>
            <person name="Da Silva C."/>
            <person name="Gautier A."/>
            <person name="Giraud C."/>
            <person name="Giraud T."/>
            <person name="Gonzalez C."/>
            <person name="Grossetete S."/>
            <person name="Guldener U."/>
            <person name="Henrissat B."/>
            <person name="Howlett B.J."/>
            <person name="Kodira C."/>
            <person name="Kretschmer M."/>
            <person name="Lappartient A."/>
            <person name="Leroch M."/>
            <person name="Levis C."/>
            <person name="Mauceli E."/>
            <person name="Neuveglise C."/>
            <person name="Oeser B."/>
            <person name="Pearson M."/>
            <person name="Poulain J."/>
            <person name="Poussereau N."/>
            <person name="Quesneville H."/>
            <person name="Rascle C."/>
            <person name="Schumacher J."/>
            <person name="Segurens B."/>
            <person name="Sexton A."/>
            <person name="Silva E."/>
            <person name="Sirven C."/>
            <person name="Soanes D.M."/>
            <person name="Talbot N.J."/>
            <person name="Templeton M."/>
            <person name="Yandava C."/>
            <person name="Yarden O."/>
            <person name="Zeng Q."/>
            <person name="Rollins J.A."/>
            <person name="Lebrun M.H."/>
            <person name="Dickman M."/>
        </authorList>
    </citation>
    <scope>NUCLEOTIDE SEQUENCE [LARGE SCALE GENOMIC DNA]</scope>
    <source>
        <strain evidence="3 4">B05.10</strain>
    </source>
</reference>
<dbReference type="OrthoDB" id="3526173at2759"/>